<name>A0ABP9AQ16_9GAMM</name>
<dbReference type="Gene3D" id="3.40.50.1820">
    <property type="entry name" value="alpha/beta hydrolase"/>
    <property type="match status" value="1"/>
</dbReference>
<evidence type="ECO:0000313" key="3">
    <source>
        <dbReference type="EMBL" id="GAA4783015.1"/>
    </source>
</evidence>
<accession>A0ABP9AQ16</accession>
<gene>
    <name evidence="3" type="ORF">GCM10023307_04520</name>
</gene>
<evidence type="ECO:0000313" key="4">
    <source>
        <dbReference type="Proteomes" id="UP001499959"/>
    </source>
</evidence>
<feature type="region of interest" description="Disordered" evidence="1">
    <location>
        <begin position="452"/>
        <end position="482"/>
    </location>
</feature>
<dbReference type="Pfam" id="PF20410">
    <property type="entry name" value="X-Tfes_XVIPCD"/>
    <property type="match status" value="1"/>
</dbReference>
<dbReference type="SUPFAM" id="SSF53474">
    <property type="entry name" value="alpha/beta-Hydrolases"/>
    <property type="match status" value="1"/>
</dbReference>
<dbReference type="EMBL" id="BAABJE010000001">
    <property type="protein sequence ID" value="GAA4783015.1"/>
    <property type="molecule type" value="Genomic_DNA"/>
</dbReference>
<reference evidence="4" key="1">
    <citation type="journal article" date="2019" name="Int. J. Syst. Evol. Microbiol.">
        <title>The Global Catalogue of Microorganisms (GCM) 10K type strain sequencing project: providing services to taxonomists for standard genome sequencing and annotation.</title>
        <authorList>
            <consortium name="The Broad Institute Genomics Platform"/>
            <consortium name="The Broad Institute Genome Sequencing Center for Infectious Disease"/>
            <person name="Wu L."/>
            <person name="Ma J."/>
        </authorList>
    </citation>
    <scope>NUCLEOTIDE SEQUENCE [LARGE SCALE GENOMIC DNA]</scope>
    <source>
        <strain evidence="4">JCM 18204</strain>
    </source>
</reference>
<evidence type="ECO:0000256" key="1">
    <source>
        <dbReference type="SAM" id="MobiDB-lite"/>
    </source>
</evidence>
<dbReference type="Proteomes" id="UP001499959">
    <property type="component" value="Unassembled WGS sequence"/>
</dbReference>
<feature type="compositionally biased region" description="Basic and acidic residues" evidence="1">
    <location>
        <begin position="452"/>
        <end position="465"/>
    </location>
</feature>
<dbReference type="RefSeq" id="WP_345301644.1">
    <property type="nucleotide sequence ID" value="NZ_BAABJE010000001.1"/>
</dbReference>
<protein>
    <recommendedName>
        <fullName evidence="2">X-Tfes XVIPCD domain-containing protein</fullName>
    </recommendedName>
</protein>
<evidence type="ECO:0000259" key="2">
    <source>
        <dbReference type="Pfam" id="PF20410"/>
    </source>
</evidence>
<dbReference type="InterPro" id="IPR046519">
    <property type="entry name" value="X-Tfes_XVIPCD"/>
</dbReference>
<comment type="caution">
    <text evidence="3">The sequence shown here is derived from an EMBL/GenBank/DDBJ whole genome shotgun (WGS) entry which is preliminary data.</text>
</comment>
<dbReference type="InterPro" id="IPR029058">
    <property type="entry name" value="AB_hydrolase_fold"/>
</dbReference>
<keyword evidence="4" id="KW-1185">Reference proteome</keyword>
<organism evidence="3 4">
    <name type="scientific">Lysobacter hankyongensis</name>
    <dbReference type="NCBI Taxonomy" id="1176535"/>
    <lineage>
        <taxon>Bacteria</taxon>
        <taxon>Pseudomonadati</taxon>
        <taxon>Pseudomonadota</taxon>
        <taxon>Gammaproteobacteria</taxon>
        <taxon>Lysobacterales</taxon>
        <taxon>Lysobacteraceae</taxon>
        <taxon>Lysobacter</taxon>
    </lineage>
</organism>
<feature type="domain" description="X-Tfes XVIPCD" evidence="2">
    <location>
        <begin position="355"/>
        <end position="456"/>
    </location>
</feature>
<dbReference type="Pfam" id="PF26363">
    <property type="entry name" value="Phospholipase-like"/>
    <property type="match status" value="1"/>
</dbReference>
<sequence length="482" mass="52317">MEKTPGETSPGLFSFLSSYMRPHLPAPRTEPIRAETMARIADDTYDRGGERPAQIDGFTRMSEQALRDRGVDPSLLHTPSGMHADVYRDERDGRTVLSFRGTDMPKVDVVTRPFEGPSGLDPEIDMMNALRGTEQSLRVTGVAQSGRDWMTNFRQGLGFETQQHNDTVALAKQCDVAFGDKLALTGHSKGGGQAELASVVLGRPAMTFNPAGVHDETMRRFGIDPERGRELAHERITSVITKGEAVDFIQGREFMGVRTPVSLGQRVEIVPADESLGKVPRHLMTPGVLPQLDQLEGRQVELPRRETFVMPMLQNTMFGPGASGLGLADPFRFPLHGNFGSALALMREPPAMTLDNERHPAHALYGQILDHVKEASEVDRRAAGLVDVGSAKKLAGALTVAALDAGVERADHVVFGAGGKNAFVVQGDVETSGLRARVDTATAVQTSFQESSRRAADIIEQRPDPALEPQSPKQERGGCAIM</sequence>
<proteinExistence type="predicted"/>